<reference evidence="2" key="1">
    <citation type="journal article" date="2019" name="Curr. Biol.">
        <title>Genome Sequence of Striga asiatica Provides Insight into the Evolution of Plant Parasitism.</title>
        <authorList>
            <person name="Yoshida S."/>
            <person name="Kim S."/>
            <person name="Wafula E.K."/>
            <person name="Tanskanen J."/>
            <person name="Kim Y.M."/>
            <person name="Honaas L."/>
            <person name="Yang Z."/>
            <person name="Spallek T."/>
            <person name="Conn C.E."/>
            <person name="Ichihashi Y."/>
            <person name="Cheong K."/>
            <person name="Cui S."/>
            <person name="Der J.P."/>
            <person name="Gundlach H."/>
            <person name="Jiao Y."/>
            <person name="Hori C."/>
            <person name="Ishida J.K."/>
            <person name="Kasahara H."/>
            <person name="Kiba T."/>
            <person name="Kim M.S."/>
            <person name="Koo N."/>
            <person name="Laohavisit A."/>
            <person name="Lee Y.H."/>
            <person name="Lumba S."/>
            <person name="McCourt P."/>
            <person name="Mortimer J.C."/>
            <person name="Mutuku J.M."/>
            <person name="Nomura T."/>
            <person name="Sasaki-Sekimoto Y."/>
            <person name="Seto Y."/>
            <person name="Wang Y."/>
            <person name="Wakatake T."/>
            <person name="Sakakibara H."/>
            <person name="Demura T."/>
            <person name="Yamaguchi S."/>
            <person name="Yoneyama K."/>
            <person name="Manabe R.I."/>
            <person name="Nelson D.C."/>
            <person name="Schulman A.H."/>
            <person name="Timko M.P."/>
            <person name="dePamphilis C.W."/>
            <person name="Choi D."/>
            <person name="Shirasu K."/>
        </authorList>
    </citation>
    <scope>NUCLEOTIDE SEQUENCE [LARGE SCALE GENOMIC DNA]</scope>
    <source>
        <strain evidence="2">cv. UVA1</strain>
    </source>
</reference>
<proteinExistence type="predicted"/>
<evidence type="ECO:0000313" key="2">
    <source>
        <dbReference type="Proteomes" id="UP000325081"/>
    </source>
</evidence>
<keyword evidence="2" id="KW-1185">Reference proteome</keyword>
<protein>
    <submittedName>
        <fullName evidence="1">Male-enhanced antigen 1</fullName>
    </submittedName>
</protein>
<organism evidence="1 2">
    <name type="scientific">Striga asiatica</name>
    <name type="common">Asiatic witchweed</name>
    <name type="synonym">Buchnera asiatica</name>
    <dbReference type="NCBI Taxonomy" id="4170"/>
    <lineage>
        <taxon>Eukaryota</taxon>
        <taxon>Viridiplantae</taxon>
        <taxon>Streptophyta</taxon>
        <taxon>Embryophyta</taxon>
        <taxon>Tracheophyta</taxon>
        <taxon>Spermatophyta</taxon>
        <taxon>Magnoliopsida</taxon>
        <taxon>eudicotyledons</taxon>
        <taxon>Gunneridae</taxon>
        <taxon>Pentapetalae</taxon>
        <taxon>asterids</taxon>
        <taxon>lamiids</taxon>
        <taxon>Lamiales</taxon>
        <taxon>Orobanchaceae</taxon>
        <taxon>Buchnereae</taxon>
        <taxon>Striga</taxon>
    </lineage>
</organism>
<comment type="caution">
    <text evidence="1">The sequence shown here is derived from an EMBL/GenBank/DDBJ whole genome shotgun (WGS) entry which is preliminary data.</text>
</comment>
<evidence type="ECO:0000313" key="1">
    <source>
        <dbReference type="EMBL" id="GER48866.1"/>
    </source>
</evidence>
<name>A0A5A7QV77_STRAF</name>
<dbReference type="EMBL" id="BKCP01008371">
    <property type="protein sequence ID" value="GER48866.1"/>
    <property type="molecule type" value="Genomic_DNA"/>
</dbReference>
<dbReference type="AlphaFoldDB" id="A0A5A7QV77"/>
<dbReference type="Proteomes" id="UP000325081">
    <property type="component" value="Unassembled WGS sequence"/>
</dbReference>
<accession>A0A5A7QV77</accession>
<sequence>MGKLLMQEFKDFIFIQDRIRSFSISLATQRMQAIDSREEGTTSLSNTSVSSVRLVYDLQLTQSPIVLTALSVEPEFSSLDLLSTTSTDTSAGRFTGRIGETE</sequence>
<gene>
    <name evidence="1" type="ORF">STAS_26065</name>
</gene>